<dbReference type="PROSITE" id="PS50263">
    <property type="entry name" value="CN_HYDROLASE"/>
    <property type="match status" value="1"/>
</dbReference>
<dbReference type="GO" id="GO:0006528">
    <property type="term" value="P:asparagine metabolic process"/>
    <property type="evidence" value="ECO:0007669"/>
    <property type="project" value="TreeGrafter"/>
</dbReference>
<dbReference type="STRING" id="158441.A0A226DLD4"/>
<dbReference type="OMA" id="MQSKPYA"/>
<evidence type="ECO:0000256" key="3">
    <source>
        <dbReference type="ARBA" id="ARBA00036637"/>
    </source>
</evidence>
<evidence type="ECO:0000259" key="7">
    <source>
        <dbReference type="PROSITE" id="PS50263"/>
    </source>
</evidence>
<comment type="caution">
    <text evidence="8">The sequence shown here is derived from an EMBL/GenBank/DDBJ whole genome shotgun (WGS) entry which is preliminary data.</text>
</comment>
<reference evidence="8 9" key="1">
    <citation type="submission" date="2015-12" db="EMBL/GenBank/DDBJ databases">
        <title>The genome of Folsomia candida.</title>
        <authorList>
            <person name="Faddeeva A."/>
            <person name="Derks M.F."/>
            <person name="Anvar Y."/>
            <person name="Smit S."/>
            <person name="Van Straalen N."/>
            <person name="Roelofs D."/>
        </authorList>
    </citation>
    <scope>NUCLEOTIDE SEQUENCE [LARGE SCALE GENOMIC DNA]</scope>
    <source>
        <strain evidence="8 9">VU population</strain>
        <tissue evidence="8">Whole body</tissue>
    </source>
</reference>
<gene>
    <name evidence="8" type="ORF">Fcan01_19490</name>
</gene>
<feature type="domain" description="CN hydrolase" evidence="7">
    <location>
        <begin position="4"/>
        <end position="249"/>
    </location>
</feature>
<comment type="catalytic activity">
    <reaction evidence="6">
        <text>2-oxosuccinamate + H2O = oxaloacetate + NH4(+)</text>
        <dbReference type="Rhea" id="RHEA:59412"/>
        <dbReference type="ChEBI" id="CHEBI:15377"/>
        <dbReference type="ChEBI" id="CHEBI:16452"/>
        <dbReference type="ChEBI" id="CHEBI:28938"/>
        <dbReference type="ChEBI" id="CHEBI:57735"/>
        <dbReference type="EC" id="3.5.1.3"/>
    </reaction>
    <physiologicalReaction direction="left-to-right" evidence="6">
        <dbReference type="Rhea" id="RHEA:59413"/>
    </physiologicalReaction>
</comment>
<organism evidence="8 9">
    <name type="scientific">Folsomia candida</name>
    <name type="common">Springtail</name>
    <dbReference type="NCBI Taxonomy" id="158441"/>
    <lineage>
        <taxon>Eukaryota</taxon>
        <taxon>Metazoa</taxon>
        <taxon>Ecdysozoa</taxon>
        <taxon>Arthropoda</taxon>
        <taxon>Hexapoda</taxon>
        <taxon>Collembola</taxon>
        <taxon>Entomobryomorpha</taxon>
        <taxon>Isotomoidea</taxon>
        <taxon>Isotomidae</taxon>
        <taxon>Proisotominae</taxon>
        <taxon>Folsomia</taxon>
    </lineage>
</organism>
<dbReference type="FunFam" id="3.60.110.10:FF:000002">
    <property type="entry name" value="Nitrilase family member 2"/>
    <property type="match status" value="1"/>
</dbReference>
<dbReference type="InterPro" id="IPR003010">
    <property type="entry name" value="C-N_Hydrolase"/>
</dbReference>
<evidence type="ECO:0000256" key="2">
    <source>
        <dbReference type="ARBA" id="ARBA00022801"/>
    </source>
</evidence>
<name>A0A226DLD4_FOLCA</name>
<proteinExistence type="inferred from homology"/>
<evidence type="ECO:0000256" key="6">
    <source>
        <dbReference type="ARBA" id="ARBA00048745"/>
    </source>
</evidence>
<dbReference type="Proteomes" id="UP000198287">
    <property type="component" value="Unassembled WGS sequence"/>
</dbReference>
<dbReference type="PROSITE" id="PS01227">
    <property type="entry name" value="UPF0012"/>
    <property type="match status" value="1"/>
</dbReference>
<accession>A0A226DLD4</accession>
<dbReference type="AlphaFoldDB" id="A0A226DLD4"/>
<dbReference type="SUPFAM" id="SSF56317">
    <property type="entry name" value="Carbon-nitrogen hydrolase"/>
    <property type="match status" value="1"/>
</dbReference>
<dbReference type="GO" id="GO:0006107">
    <property type="term" value="P:oxaloacetate metabolic process"/>
    <property type="evidence" value="ECO:0007669"/>
    <property type="project" value="TreeGrafter"/>
</dbReference>
<keyword evidence="2" id="KW-0378">Hydrolase</keyword>
<dbReference type="Pfam" id="PF00795">
    <property type="entry name" value="CN_hydrolase"/>
    <property type="match status" value="1"/>
</dbReference>
<dbReference type="EC" id="3.5.1.3" evidence="4"/>
<evidence type="ECO:0000256" key="1">
    <source>
        <dbReference type="ARBA" id="ARBA00010613"/>
    </source>
</evidence>
<comment type="similarity">
    <text evidence="1">Belongs to the carbon-nitrogen hydrolase superfamily. NIT1/NIT2 family.</text>
</comment>
<dbReference type="PANTHER" id="PTHR23088:SF30">
    <property type="entry name" value="OMEGA-AMIDASE NIT2"/>
    <property type="match status" value="1"/>
</dbReference>
<evidence type="ECO:0000313" key="8">
    <source>
        <dbReference type="EMBL" id="OXA45477.1"/>
    </source>
</evidence>
<keyword evidence="9" id="KW-1185">Reference proteome</keyword>
<dbReference type="EMBL" id="LNIX01000017">
    <property type="protein sequence ID" value="OXA45477.1"/>
    <property type="molecule type" value="Genomic_DNA"/>
</dbReference>
<dbReference type="OrthoDB" id="10250282at2759"/>
<dbReference type="GO" id="GO:0005739">
    <property type="term" value="C:mitochondrion"/>
    <property type="evidence" value="ECO:0007669"/>
    <property type="project" value="TreeGrafter"/>
</dbReference>
<dbReference type="GO" id="GO:0006541">
    <property type="term" value="P:glutamine metabolic process"/>
    <property type="evidence" value="ECO:0007669"/>
    <property type="project" value="TreeGrafter"/>
</dbReference>
<sequence length="276" mass="30524">MSSFKIALIQLAVTASKSDNLLRAAKLIREASEKGAKVVSLPECFNSPYGIKYFPEYAEKVPDGPSCEELSKCAKDNKIYLIGGSIPEESDGKLFNTCTIWGPTGKLLGKHRKAHLFDIDIPGKITFQESKVLSPGNQMTIVATEYCKIGIGICYDMRFPEMAKIYTDSGCDLLIYPGAFNMTTGPAHWQILQQARAVDNQVFMATCAPARDETADYVAWGHSMAVSPWGKILAEADAGETIVYADIDLSQVAEIRKQIPIRIQKRDDIYKLVEEK</sequence>
<evidence type="ECO:0000313" key="9">
    <source>
        <dbReference type="Proteomes" id="UP000198287"/>
    </source>
</evidence>
<dbReference type="InterPro" id="IPR045254">
    <property type="entry name" value="Nit1/2_C-N_Hydrolase"/>
</dbReference>
<evidence type="ECO:0000256" key="4">
    <source>
        <dbReference type="ARBA" id="ARBA00039118"/>
    </source>
</evidence>
<protein>
    <recommendedName>
        <fullName evidence="4">omega-amidase</fullName>
        <ecNumber evidence="4">3.5.1.3</ecNumber>
    </recommendedName>
    <alternativeName>
        <fullName evidence="5">Nitrilase homolog 2</fullName>
    </alternativeName>
</protein>
<evidence type="ECO:0000256" key="5">
    <source>
        <dbReference type="ARBA" id="ARBA00041576"/>
    </source>
</evidence>
<comment type="catalytic activity">
    <reaction evidence="3">
        <text>2-oxoglutaramate + H2O = 2-oxoglutarate + NH4(+)</text>
        <dbReference type="Rhea" id="RHEA:32963"/>
        <dbReference type="ChEBI" id="CHEBI:15377"/>
        <dbReference type="ChEBI" id="CHEBI:16769"/>
        <dbReference type="ChEBI" id="CHEBI:16810"/>
        <dbReference type="ChEBI" id="CHEBI:28938"/>
        <dbReference type="EC" id="3.5.1.3"/>
    </reaction>
    <physiologicalReaction direction="left-to-right" evidence="3">
        <dbReference type="Rhea" id="RHEA:32964"/>
    </physiologicalReaction>
</comment>
<dbReference type="Gene3D" id="3.60.110.10">
    <property type="entry name" value="Carbon-nitrogen hydrolase"/>
    <property type="match status" value="1"/>
</dbReference>
<dbReference type="CDD" id="cd07572">
    <property type="entry name" value="nit"/>
    <property type="match status" value="1"/>
</dbReference>
<dbReference type="PANTHER" id="PTHR23088">
    <property type="entry name" value="NITRILASE-RELATED"/>
    <property type="match status" value="1"/>
</dbReference>
<dbReference type="InterPro" id="IPR036526">
    <property type="entry name" value="C-N_Hydrolase_sf"/>
</dbReference>
<dbReference type="GO" id="GO:0050152">
    <property type="term" value="F:omega-amidase activity"/>
    <property type="evidence" value="ECO:0007669"/>
    <property type="project" value="UniProtKB-EC"/>
</dbReference>
<dbReference type="InterPro" id="IPR001110">
    <property type="entry name" value="UPF0012_CS"/>
</dbReference>